<reference evidence="2 3" key="1">
    <citation type="submission" date="2020-07" db="EMBL/GenBank/DDBJ databases">
        <title>Sequencing the genomes of 1000 actinobacteria strains.</title>
        <authorList>
            <person name="Klenk H.-P."/>
        </authorList>
    </citation>
    <scope>NUCLEOTIDE SEQUENCE [LARGE SCALE GENOMIC DNA]</scope>
    <source>
        <strain evidence="2 3">DSM 26487</strain>
    </source>
</reference>
<protein>
    <submittedName>
        <fullName evidence="2">F0F1-type ATP synthase membrane subunit c/vacuolar-type H+-ATPase subunit K</fullName>
    </submittedName>
</protein>
<accession>A0A7Z0DM38</accession>
<name>A0A7Z0DM38_9ACTN</name>
<evidence type="ECO:0000313" key="2">
    <source>
        <dbReference type="EMBL" id="NYI78145.1"/>
    </source>
</evidence>
<dbReference type="RefSeq" id="WP_179658539.1">
    <property type="nucleotide sequence ID" value="NZ_JACBZR010000001.1"/>
</dbReference>
<dbReference type="Proteomes" id="UP000564496">
    <property type="component" value="Unassembled WGS sequence"/>
</dbReference>
<dbReference type="AlphaFoldDB" id="A0A7Z0DM38"/>
<sequence>MPTPAMRTARMLVLTFMSMLVVLGVVVALSVPEADLTLPSAYVIGGQVAAGVVIFVLCSTIGFRAVPITPGTDSDKATREGLQRQQTSMFLRLVLSEIVALVSLALAFVLTEGQLMTYVIGGLISLALMAFFAYPSTRNIRRVEASLDSAGARSRLAEAFGVGEGPASTYNVL</sequence>
<evidence type="ECO:0000313" key="3">
    <source>
        <dbReference type="Proteomes" id="UP000564496"/>
    </source>
</evidence>
<comment type="caution">
    <text evidence="2">The sequence shown here is derived from an EMBL/GenBank/DDBJ whole genome shotgun (WGS) entry which is preliminary data.</text>
</comment>
<keyword evidence="1" id="KW-0472">Membrane</keyword>
<feature type="transmembrane region" description="Helical" evidence="1">
    <location>
        <begin position="44"/>
        <end position="68"/>
    </location>
</feature>
<feature type="transmembrane region" description="Helical" evidence="1">
    <location>
        <begin position="115"/>
        <end position="134"/>
    </location>
</feature>
<organism evidence="2 3">
    <name type="scientific">Nocardioides panzhihuensis</name>
    <dbReference type="NCBI Taxonomy" id="860243"/>
    <lineage>
        <taxon>Bacteria</taxon>
        <taxon>Bacillati</taxon>
        <taxon>Actinomycetota</taxon>
        <taxon>Actinomycetes</taxon>
        <taxon>Propionibacteriales</taxon>
        <taxon>Nocardioidaceae</taxon>
        <taxon>Nocardioides</taxon>
    </lineage>
</organism>
<keyword evidence="1" id="KW-0812">Transmembrane</keyword>
<feature type="transmembrane region" description="Helical" evidence="1">
    <location>
        <begin position="89"/>
        <end position="109"/>
    </location>
</feature>
<proteinExistence type="predicted"/>
<dbReference type="EMBL" id="JACBZR010000001">
    <property type="protein sequence ID" value="NYI78145.1"/>
    <property type="molecule type" value="Genomic_DNA"/>
</dbReference>
<gene>
    <name evidence="2" type="ORF">BJ988_002793</name>
</gene>
<keyword evidence="3" id="KW-1185">Reference proteome</keyword>
<evidence type="ECO:0000256" key="1">
    <source>
        <dbReference type="SAM" id="Phobius"/>
    </source>
</evidence>
<keyword evidence="1" id="KW-1133">Transmembrane helix</keyword>